<keyword evidence="8 9" id="KW-0624">Polysaccharide degradation</keyword>
<keyword evidence="5" id="KW-0325">Glycoprotein</keyword>
<proteinExistence type="inferred from homology"/>
<evidence type="ECO:0000256" key="6">
    <source>
        <dbReference type="ARBA" id="ARBA00023277"/>
    </source>
</evidence>
<dbReference type="InterPro" id="IPR013784">
    <property type="entry name" value="Carb-bd-like_fold"/>
</dbReference>
<dbReference type="InterPro" id="IPR008291">
    <property type="entry name" value="Glucoamylase_SBD"/>
</dbReference>
<dbReference type="PROSITE" id="PS51166">
    <property type="entry name" value="CBM20"/>
    <property type="match status" value="2"/>
</dbReference>
<dbReference type="PIRSF" id="PIRSF001031">
    <property type="entry name" value="Glu-a-glcsd_SBD"/>
    <property type="match status" value="1"/>
</dbReference>
<evidence type="ECO:0000259" key="12">
    <source>
        <dbReference type="PROSITE" id="PS51166"/>
    </source>
</evidence>
<dbReference type="InterPro" id="IPR000165">
    <property type="entry name" value="Glucoamylase"/>
</dbReference>
<feature type="compositionally biased region" description="Gly residues" evidence="10">
    <location>
        <begin position="426"/>
        <end position="443"/>
    </location>
</feature>
<protein>
    <recommendedName>
        <fullName evidence="9">Glucoamylase</fullName>
        <ecNumber evidence="9">3.2.1.3</ecNumber>
    </recommendedName>
    <alternativeName>
        <fullName evidence="9">1,4-alpha-D-glucan glucohydrolase</fullName>
    </alternativeName>
    <alternativeName>
        <fullName evidence="9">Glucan 1,4-alpha-glucosidase</fullName>
    </alternativeName>
</protein>
<dbReference type="SMART" id="SM01065">
    <property type="entry name" value="CBM_2"/>
    <property type="match status" value="2"/>
</dbReference>
<dbReference type="InterPro" id="IPR008928">
    <property type="entry name" value="6-hairpin_glycosidase_sf"/>
</dbReference>
<evidence type="ECO:0000256" key="11">
    <source>
        <dbReference type="SAM" id="SignalP"/>
    </source>
</evidence>
<name>A0ABQ0M3N6_MYCCL</name>
<evidence type="ECO:0000313" key="13">
    <source>
        <dbReference type="EMBL" id="GAT57902.1"/>
    </source>
</evidence>
<dbReference type="SUPFAM" id="SSF49452">
    <property type="entry name" value="Starch-binding domain-like"/>
    <property type="match status" value="2"/>
</dbReference>
<feature type="domain" description="CBM20" evidence="12">
    <location>
        <begin position="441"/>
        <end position="541"/>
    </location>
</feature>
<keyword evidence="14" id="KW-1185">Reference proteome</keyword>
<evidence type="ECO:0000256" key="8">
    <source>
        <dbReference type="ARBA" id="ARBA00023326"/>
    </source>
</evidence>
<dbReference type="Proteomes" id="UP000815677">
    <property type="component" value="Unassembled WGS sequence"/>
</dbReference>
<evidence type="ECO:0000256" key="10">
    <source>
        <dbReference type="SAM" id="MobiDB-lite"/>
    </source>
</evidence>
<dbReference type="EC" id="3.2.1.3" evidence="9"/>
<organism evidence="13 14">
    <name type="scientific">Mycena chlorophos</name>
    <name type="common">Agaric fungus</name>
    <name type="synonym">Agaricus chlorophos</name>
    <dbReference type="NCBI Taxonomy" id="658473"/>
    <lineage>
        <taxon>Eukaryota</taxon>
        <taxon>Fungi</taxon>
        <taxon>Dikarya</taxon>
        <taxon>Basidiomycota</taxon>
        <taxon>Agaricomycotina</taxon>
        <taxon>Agaricomycetes</taxon>
        <taxon>Agaricomycetidae</taxon>
        <taxon>Agaricales</taxon>
        <taxon>Marasmiineae</taxon>
        <taxon>Mycenaceae</taxon>
        <taxon>Mycena</taxon>
    </lineage>
</organism>
<dbReference type="PRINTS" id="PR00736">
    <property type="entry name" value="GLHYDRLASE15"/>
</dbReference>
<sequence>MRLPSLSSFFSFAATVHALSTPDFYLNSMLANIGPSGSKVSGAAPGLVIASPSKNNPDYFYTWTRDSSLVFKTLIDQYRGGDNPELKPLIEQFIQTETKLQSVANPSGNLSSGGLGEPKFNADMSAFTGAWGRPQRDGPALRAIAVMTYTNDASVWPMVKADLDYVLSDWNLSTFDLWEEVNSSGSFFTSAAQHRALGQGAALAQTLGYTSVADAYTAAADNILCFMQSYWNDAGGFIMANKNGGRSGKDANTVLASIHTFDPAAGCDALTFQPCSDRALANLKVYVDAFRSIYAINAGWVHGRESLVPHHPRCGRTTLPRSFSPDAAVGEYKQGSPLFQTLVQAITAHAAGFVAIVDKYTPAGGNLAEQYSRANGAPLSASDLTWSYAAALTALDAQNGKIGASAKWGAGGLALKGDCGSGSASGNGNGNSGGSGGGSGGGSSPQVQVDFHLTISLSQGETAFVVGSLPALMEWNPDKAIALTATNATTQSVTLSLPANTNAQYKYIRKSNGAVKWEADPNRSLNTPTSGTLDVNDVWNAGVSAPTRVTVTFRETVSVNADERVFLVGSIPELKQWDTNDAIPLTQVSSNPGVWSVNVDLPANTPTIEYKYIRKSTSNTRLVWEADPNRQISTGGSSTMTENDTWR</sequence>
<evidence type="ECO:0000256" key="7">
    <source>
        <dbReference type="ARBA" id="ARBA00023295"/>
    </source>
</evidence>
<accession>A0ABQ0M3N6</accession>
<evidence type="ECO:0000256" key="3">
    <source>
        <dbReference type="ARBA" id="ARBA00022729"/>
    </source>
</evidence>
<dbReference type="Pfam" id="PF00723">
    <property type="entry name" value="Glyco_hydro_15"/>
    <property type="match status" value="2"/>
</dbReference>
<dbReference type="InterPro" id="IPR012341">
    <property type="entry name" value="6hp_glycosidase-like_sf"/>
</dbReference>
<dbReference type="InterPro" id="IPR011613">
    <property type="entry name" value="GH15-like"/>
</dbReference>
<keyword evidence="3 11" id="KW-0732">Signal</keyword>
<reference evidence="13" key="1">
    <citation type="submission" date="2014-09" db="EMBL/GenBank/DDBJ databases">
        <title>Genome sequence of the luminous mushroom Mycena chlorophos for searching fungal bioluminescence genes.</title>
        <authorList>
            <person name="Tanaka Y."/>
            <person name="Kasuga D."/>
            <person name="Oba Y."/>
            <person name="Hase S."/>
            <person name="Sato K."/>
            <person name="Oba Y."/>
            <person name="Sakakibara Y."/>
        </authorList>
    </citation>
    <scope>NUCLEOTIDE SEQUENCE</scope>
</reference>
<keyword evidence="6 9" id="KW-0119">Carbohydrate metabolism</keyword>
<dbReference type="Gene3D" id="2.60.40.10">
    <property type="entry name" value="Immunoglobulins"/>
    <property type="match status" value="2"/>
</dbReference>
<evidence type="ECO:0000256" key="4">
    <source>
        <dbReference type="ARBA" id="ARBA00022801"/>
    </source>
</evidence>
<evidence type="ECO:0000256" key="9">
    <source>
        <dbReference type="PIRNR" id="PIRNR001031"/>
    </source>
</evidence>
<evidence type="ECO:0000256" key="2">
    <source>
        <dbReference type="ARBA" id="ARBA00006188"/>
    </source>
</evidence>
<comment type="catalytic activity">
    <reaction evidence="1 9">
        <text>Hydrolysis of terminal (1-&gt;4)-linked alpha-D-glucose residues successively from non-reducing ends of the chains with release of beta-D-glucose.</text>
        <dbReference type="EC" id="3.2.1.3"/>
    </reaction>
</comment>
<feature type="chain" id="PRO_5045396086" description="Glucoamylase" evidence="11">
    <location>
        <begin position="19"/>
        <end position="647"/>
    </location>
</feature>
<keyword evidence="4 9" id="KW-0378">Hydrolase</keyword>
<dbReference type="EMBL" id="DF849506">
    <property type="protein sequence ID" value="GAT57902.1"/>
    <property type="molecule type" value="Genomic_DNA"/>
</dbReference>
<feature type="region of interest" description="Disordered" evidence="10">
    <location>
        <begin position="426"/>
        <end position="445"/>
    </location>
</feature>
<dbReference type="Gene3D" id="1.50.10.10">
    <property type="match status" value="2"/>
</dbReference>
<gene>
    <name evidence="13" type="ORF">MCHLO_14392</name>
</gene>
<dbReference type="InterPro" id="IPR013783">
    <property type="entry name" value="Ig-like_fold"/>
</dbReference>
<dbReference type="Pfam" id="PF00686">
    <property type="entry name" value="CBM_20"/>
    <property type="match status" value="2"/>
</dbReference>
<dbReference type="PANTHER" id="PTHR31616:SF12">
    <property type="entry name" value="GLUCOAMYLASE"/>
    <property type="match status" value="1"/>
</dbReference>
<feature type="signal peptide" evidence="11">
    <location>
        <begin position="1"/>
        <end position="18"/>
    </location>
</feature>
<evidence type="ECO:0000256" key="5">
    <source>
        <dbReference type="ARBA" id="ARBA00023180"/>
    </source>
</evidence>
<dbReference type="SUPFAM" id="SSF48208">
    <property type="entry name" value="Six-hairpin glycosidases"/>
    <property type="match status" value="1"/>
</dbReference>
<evidence type="ECO:0000313" key="14">
    <source>
        <dbReference type="Proteomes" id="UP000815677"/>
    </source>
</evidence>
<keyword evidence="7 9" id="KW-0326">Glycosidase</keyword>
<feature type="domain" description="CBM20" evidence="12">
    <location>
        <begin position="543"/>
        <end position="647"/>
    </location>
</feature>
<dbReference type="InterPro" id="IPR002044">
    <property type="entry name" value="CBM20"/>
</dbReference>
<evidence type="ECO:0000256" key="1">
    <source>
        <dbReference type="ARBA" id="ARBA00001863"/>
    </source>
</evidence>
<comment type="similarity">
    <text evidence="2 9">Belongs to the glycosyl hydrolase 15 family.</text>
</comment>
<dbReference type="PANTHER" id="PTHR31616">
    <property type="entry name" value="TREHALASE"/>
    <property type="match status" value="1"/>
</dbReference>